<dbReference type="AlphaFoldDB" id="A0A310S710"/>
<name>A0A310S710_9HYME</name>
<protein>
    <submittedName>
        <fullName evidence="1">Uncharacterized protein</fullName>
    </submittedName>
</protein>
<dbReference type="EMBL" id="KQ766694">
    <property type="protein sequence ID" value="OAD53594.1"/>
    <property type="molecule type" value="Genomic_DNA"/>
</dbReference>
<reference evidence="1 2" key="1">
    <citation type="submission" date="2015-07" db="EMBL/GenBank/DDBJ databases">
        <title>The genome of Eufriesea mexicana.</title>
        <authorList>
            <person name="Pan H."/>
            <person name="Kapheim K."/>
        </authorList>
    </citation>
    <scope>NUCLEOTIDE SEQUENCE [LARGE SCALE GENOMIC DNA]</scope>
    <source>
        <strain evidence="1">0111107269</strain>
        <tissue evidence="1">Whole body</tissue>
    </source>
</reference>
<proteinExistence type="predicted"/>
<dbReference type="Proteomes" id="UP000250275">
    <property type="component" value="Unassembled WGS sequence"/>
</dbReference>
<evidence type="ECO:0000313" key="1">
    <source>
        <dbReference type="EMBL" id="OAD53594.1"/>
    </source>
</evidence>
<evidence type="ECO:0000313" key="2">
    <source>
        <dbReference type="Proteomes" id="UP000250275"/>
    </source>
</evidence>
<gene>
    <name evidence="1" type="ORF">WN48_09676</name>
</gene>
<keyword evidence="2" id="KW-1185">Reference proteome</keyword>
<accession>A0A310S710</accession>
<organism evidence="1 2">
    <name type="scientific">Eufriesea mexicana</name>
    <dbReference type="NCBI Taxonomy" id="516756"/>
    <lineage>
        <taxon>Eukaryota</taxon>
        <taxon>Metazoa</taxon>
        <taxon>Ecdysozoa</taxon>
        <taxon>Arthropoda</taxon>
        <taxon>Hexapoda</taxon>
        <taxon>Insecta</taxon>
        <taxon>Pterygota</taxon>
        <taxon>Neoptera</taxon>
        <taxon>Endopterygota</taxon>
        <taxon>Hymenoptera</taxon>
        <taxon>Apocrita</taxon>
        <taxon>Aculeata</taxon>
        <taxon>Apoidea</taxon>
        <taxon>Anthophila</taxon>
        <taxon>Apidae</taxon>
        <taxon>Eufriesea</taxon>
    </lineage>
</organism>
<sequence length="51" mass="6039">MRTGYVKRNYFPPAMPPRCIARCIARVRLGTPEAIVSRVRGETWELRRYDE</sequence>